<protein>
    <recommendedName>
        <fullName evidence="5">Transposase-associated domain-containing protein</fullName>
    </recommendedName>
</protein>
<name>A0A151S7B9_CAJCA</name>
<evidence type="ECO:0000259" key="2">
    <source>
        <dbReference type="Pfam" id="PF13963"/>
    </source>
</evidence>
<accession>A0A151S7B9</accession>
<dbReference type="Pfam" id="PF13963">
    <property type="entry name" value="Transpos_assoc"/>
    <property type="match status" value="1"/>
</dbReference>
<dbReference type="InterPro" id="IPR025312">
    <property type="entry name" value="DUF4216"/>
</dbReference>
<feature type="domain" description="DUF4216" evidence="1">
    <location>
        <begin position="495"/>
        <end position="570"/>
    </location>
</feature>
<dbReference type="PANTHER" id="PTHR48258:SF12">
    <property type="entry name" value="TRANSPOSON PROTEIN, CACTA, EN_SPM SUB-CLASS"/>
    <property type="match status" value="1"/>
</dbReference>
<dbReference type="InterPro" id="IPR004242">
    <property type="entry name" value="Transposase_21"/>
</dbReference>
<dbReference type="Gramene" id="C.cajan_26083.t">
    <property type="protein sequence ID" value="C.cajan_26083.t"/>
    <property type="gene ID" value="C.cajan_26083"/>
</dbReference>
<proteinExistence type="predicted"/>
<dbReference type="Pfam" id="PF13952">
    <property type="entry name" value="DUF4216"/>
    <property type="match status" value="1"/>
</dbReference>
<gene>
    <name evidence="3" type="ORF">KK1_027594</name>
</gene>
<feature type="domain" description="Transposase-associated" evidence="2">
    <location>
        <begin position="3"/>
        <end position="68"/>
    </location>
</feature>
<keyword evidence="4" id="KW-1185">Reference proteome</keyword>
<dbReference type="Pfam" id="PF02992">
    <property type="entry name" value="Transposase_21"/>
    <property type="match status" value="1"/>
</dbReference>
<evidence type="ECO:0000313" key="4">
    <source>
        <dbReference type="Proteomes" id="UP000075243"/>
    </source>
</evidence>
<dbReference type="PANTHER" id="PTHR48258">
    <property type="entry name" value="DUF4218 DOMAIN-CONTAINING PROTEIN-RELATED"/>
    <property type="match status" value="1"/>
</dbReference>
<dbReference type="AlphaFoldDB" id="A0A151S7B9"/>
<evidence type="ECO:0000259" key="1">
    <source>
        <dbReference type="Pfam" id="PF13952"/>
    </source>
</evidence>
<dbReference type="Proteomes" id="UP000075243">
    <property type="component" value="Unassembled WGS sequence"/>
</dbReference>
<reference evidence="3" key="1">
    <citation type="journal article" date="2012" name="Nat. Biotechnol.">
        <title>Draft genome sequence of pigeonpea (Cajanus cajan), an orphan legume crop of resource-poor farmers.</title>
        <authorList>
            <person name="Varshney R.K."/>
            <person name="Chen W."/>
            <person name="Li Y."/>
            <person name="Bharti A.K."/>
            <person name="Saxena R.K."/>
            <person name="Schlueter J.A."/>
            <person name="Donoghue M.T."/>
            <person name="Azam S."/>
            <person name="Fan G."/>
            <person name="Whaley A.M."/>
            <person name="Farmer A.D."/>
            <person name="Sheridan J."/>
            <person name="Iwata A."/>
            <person name="Tuteja R."/>
            <person name="Penmetsa R.V."/>
            <person name="Wu W."/>
            <person name="Upadhyaya H.D."/>
            <person name="Yang S.P."/>
            <person name="Shah T."/>
            <person name="Saxena K.B."/>
            <person name="Michael T."/>
            <person name="McCombie W.R."/>
            <person name="Yang B."/>
            <person name="Zhang G."/>
            <person name="Yang H."/>
            <person name="Wang J."/>
            <person name="Spillane C."/>
            <person name="Cook D.R."/>
            <person name="May G.D."/>
            <person name="Xu X."/>
            <person name="Jackson S.A."/>
        </authorList>
    </citation>
    <scope>NUCLEOTIDE SEQUENCE [LARGE SCALE GENOMIC DNA]</scope>
</reference>
<evidence type="ECO:0000313" key="3">
    <source>
        <dbReference type="EMBL" id="KYP50657.1"/>
    </source>
</evidence>
<dbReference type="InterPro" id="IPR029480">
    <property type="entry name" value="Transpos_assoc"/>
</dbReference>
<evidence type="ECO:0008006" key="5">
    <source>
        <dbReference type="Google" id="ProtNLM"/>
    </source>
</evidence>
<dbReference type="EMBL" id="KQ483451">
    <property type="protein sequence ID" value="KYP50657.1"/>
    <property type="molecule type" value="Genomic_DNA"/>
</dbReference>
<organism evidence="3 4">
    <name type="scientific">Cajanus cajan</name>
    <name type="common">Pigeon pea</name>
    <name type="synonym">Cajanus indicus</name>
    <dbReference type="NCBI Taxonomy" id="3821"/>
    <lineage>
        <taxon>Eukaryota</taxon>
        <taxon>Viridiplantae</taxon>
        <taxon>Streptophyta</taxon>
        <taxon>Embryophyta</taxon>
        <taxon>Tracheophyta</taxon>
        <taxon>Spermatophyta</taxon>
        <taxon>Magnoliopsida</taxon>
        <taxon>eudicotyledons</taxon>
        <taxon>Gunneridae</taxon>
        <taxon>Pentapetalae</taxon>
        <taxon>rosids</taxon>
        <taxon>fabids</taxon>
        <taxon>Fabales</taxon>
        <taxon>Fabaceae</taxon>
        <taxon>Papilionoideae</taxon>
        <taxon>50 kb inversion clade</taxon>
        <taxon>NPAAA clade</taxon>
        <taxon>indigoferoid/millettioid clade</taxon>
        <taxon>Phaseoleae</taxon>
        <taxon>Cajanus</taxon>
    </lineage>
</organism>
<sequence length="598" mass="69708">MPRNTPRYMERLHKFLDFAFANKCVEGKVICPCPKCKFNKWQTREVVLEHLIIKPFPKGYTFWLLHGETSCEQTTVETPLMLQQNEYKGPSNDPICDMVNDAFGHFVYNNDVEDDEDLIPKSSQMMPDDIVEYFELMKDGQQSLYDGCDKYSKLPLLIKLYHIKCLSKISDKAMSMILELLLADVFEHAKIPHTFYKAKKIINKLGLKYSKIDVCPYDYMLYFGEDKYRETCKKCNTSRWKPKSKKSMIGGASANKKKKDLVLTYFPLKRRLRRMFMHALQKTNDGILRHPRDSEAWKNFDLKHPQFSLDPQNVRLDLATDGFNPFAHMNVSHSSWRTVLIHYNPPPWMCMKDSSFMFSMIIPGKRAPGKILMCICSQKKRCKENENKENVILSRVRSSTMIDKKVHREFVEWFSHRLYSDDLKLLAMGPVDCVKCYNSYNVNEFKFCTLERDQGLKTQNNGIFGTFGTKSYASSSDNQMQFGGVPYYGKLLDIIEINYQGRFLVTLFQCMWANTTTSRGIVKDDLGFTLVSFAHLIRTGDDEDDEPYIQVSEAQIVYYVEDELDKNWSIPIRLKPRDLYDMGGENGDTFHECEPFDQ</sequence>